<evidence type="ECO:0000256" key="4">
    <source>
        <dbReference type="ARBA" id="ARBA00022723"/>
    </source>
</evidence>
<feature type="domain" description="SP-RING-type" evidence="10">
    <location>
        <begin position="337"/>
        <end position="422"/>
    </location>
</feature>
<dbReference type="EMBL" id="SSOP01000022">
    <property type="protein sequence ID" value="KAB5594345.1"/>
    <property type="molecule type" value="Genomic_DNA"/>
</dbReference>
<dbReference type="InterPro" id="IPR013083">
    <property type="entry name" value="Znf_RING/FYVE/PHD"/>
</dbReference>
<keyword evidence="7" id="KW-0862">Zinc</keyword>
<feature type="compositionally biased region" description="Basic and acidic residues" evidence="9">
    <location>
        <begin position="567"/>
        <end position="587"/>
    </location>
</feature>
<feature type="compositionally biased region" description="Pro residues" evidence="9">
    <location>
        <begin position="617"/>
        <end position="634"/>
    </location>
</feature>
<dbReference type="OrthoDB" id="28127at2759"/>
<evidence type="ECO:0000256" key="2">
    <source>
        <dbReference type="ARBA" id="ARBA00005383"/>
    </source>
</evidence>
<feature type="compositionally biased region" description="Polar residues" evidence="9">
    <location>
        <begin position="132"/>
        <end position="153"/>
    </location>
</feature>
<sequence length="735" mass="80542">MAGGTEWNDFQEVRESIRGLTVEKLKTIFGHIEEELSQKLSKQGNKSVLIDRLQKVLDGIYTQKLEESYAIAKSIIRSVRTYGHYQPTGGFRPAVPTGTYPSSQSTYHPYPGLSSNNIPSRTTYNPYAASNHGASSSTSVHSGVNGSTSGAQANSRHIRFKPSPFYRVDQPLNQVVLCQENKDGSERRSQYFTFSLNAEQSEKLQSKKYQVRLYCTSSTHYVPNSFSNALVPIEFPPTCEIRVNNKNINANVRGLKKKPGTAPPPNLTPFISTTKGTTSKVELVYVNNITPFVAKKFYILAQLVEVTSVQEVVNKLKVGKQRSKEDVLQSMKKAAMIDSDIEAGPQKMSLKCPASYIRINTPCRSLACVHPQCFDAENWFSMMEQTTTWACPTCDKILNTEELIIDMYFDDILKCTPDTVEDVIVEADGEWHTEDDKYGSPGWIALAASRPHPPEKVKAEPDTKPLREPSVDPAKSGPAEYLVLDSDDDDDVPAPRAPIAQASSSVGPPSTSSRIQPQAQSAVIDLTLSSDDEGDEPPLPPPPPVLSTPIVPPVELAAQEPVNGTIKRKDRESTPQDSTWKRPRVEHPANGFAGTQSDDNRPPAREPPRIMRSNSRPPAPAPNPYAHPPYPHNGPSPGASGRAPDYSGPTYGYGQHHNAHHGLPPATNAYPHRYNPNGYGNAGRYPTYGGGPYPSEPPLPFTANGRAPPTLPRPHANPGPGAQNGNSNPRSEPWY</sequence>
<comment type="pathway">
    <text evidence="1">Protein modification; protein sumoylation.</text>
</comment>
<dbReference type="GO" id="GO:0016925">
    <property type="term" value="P:protein sumoylation"/>
    <property type="evidence" value="ECO:0007669"/>
    <property type="project" value="UniProtKB-UniPathway"/>
</dbReference>
<feature type="compositionally biased region" description="Polar residues" evidence="9">
    <location>
        <begin position="723"/>
        <end position="735"/>
    </location>
</feature>
<keyword evidence="3" id="KW-0808">Transferase</keyword>
<dbReference type="Pfam" id="PF14324">
    <property type="entry name" value="PINIT"/>
    <property type="match status" value="1"/>
</dbReference>
<dbReference type="Proteomes" id="UP000383932">
    <property type="component" value="Unassembled WGS sequence"/>
</dbReference>
<feature type="compositionally biased region" description="Low complexity" evidence="9">
    <location>
        <begin position="503"/>
        <end position="513"/>
    </location>
</feature>
<dbReference type="Gene3D" id="2.60.120.780">
    <property type="entry name" value="PINIT domain"/>
    <property type="match status" value="1"/>
</dbReference>
<feature type="compositionally biased region" description="Basic and acidic residues" evidence="9">
    <location>
        <begin position="452"/>
        <end position="470"/>
    </location>
</feature>
<reference evidence="12 13" key="1">
    <citation type="journal article" date="2019" name="Fungal Biol. Biotechnol.">
        <title>Draft genome sequence of fastidious pathogen Ceratobasidium theobromae, which causes vascular-streak dieback in Theobroma cacao.</title>
        <authorList>
            <person name="Ali S.S."/>
            <person name="Asman A."/>
            <person name="Shao J."/>
            <person name="Firmansyah A.P."/>
            <person name="Susilo A.W."/>
            <person name="Rosmana A."/>
            <person name="McMahon P."/>
            <person name="Junaid M."/>
            <person name="Guest D."/>
            <person name="Kheng T.Y."/>
            <person name="Meinhardt L.W."/>
            <person name="Bailey B.A."/>
        </authorList>
    </citation>
    <scope>NUCLEOTIDE SEQUENCE [LARGE SCALE GENOMIC DNA]</scope>
    <source>
        <strain evidence="12 13">CT2</strain>
    </source>
</reference>
<dbReference type="InterPro" id="IPR038654">
    <property type="entry name" value="PINIT_sf"/>
</dbReference>
<evidence type="ECO:0000256" key="5">
    <source>
        <dbReference type="ARBA" id="ARBA00022771"/>
    </source>
</evidence>
<feature type="region of interest" description="Disordered" evidence="9">
    <location>
        <begin position="129"/>
        <end position="153"/>
    </location>
</feature>
<dbReference type="Gene3D" id="3.30.40.10">
    <property type="entry name" value="Zinc/RING finger domain, C3HC4 (zinc finger)"/>
    <property type="match status" value="1"/>
</dbReference>
<organism evidence="12 13">
    <name type="scientific">Ceratobasidium theobromae</name>
    <dbReference type="NCBI Taxonomy" id="1582974"/>
    <lineage>
        <taxon>Eukaryota</taxon>
        <taxon>Fungi</taxon>
        <taxon>Dikarya</taxon>
        <taxon>Basidiomycota</taxon>
        <taxon>Agaricomycotina</taxon>
        <taxon>Agaricomycetes</taxon>
        <taxon>Cantharellales</taxon>
        <taxon>Ceratobasidiaceae</taxon>
        <taxon>Ceratobasidium</taxon>
    </lineage>
</organism>
<evidence type="ECO:0008006" key="14">
    <source>
        <dbReference type="Google" id="ProtNLM"/>
    </source>
</evidence>
<keyword evidence="6" id="KW-0833">Ubl conjugation pathway</keyword>
<dbReference type="PANTHER" id="PTHR10782">
    <property type="entry name" value="ZINC FINGER MIZ DOMAIN-CONTAINING PROTEIN"/>
    <property type="match status" value="1"/>
</dbReference>
<name>A0A5N5QRH2_9AGAM</name>
<evidence type="ECO:0000313" key="13">
    <source>
        <dbReference type="Proteomes" id="UP000383932"/>
    </source>
</evidence>
<evidence type="ECO:0000259" key="10">
    <source>
        <dbReference type="PROSITE" id="PS51044"/>
    </source>
</evidence>
<dbReference type="AlphaFoldDB" id="A0A5N5QRH2"/>
<feature type="compositionally biased region" description="Pro residues" evidence="9">
    <location>
        <begin position="537"/>
        <end position="552"/>
    </location>
</feature>
<keyword evidence="4" id="KW-0479">Metal-binding</keyword>
<dbReference type="PANTHER" id="PTHR10782:SF4">
    <property type="entry name" value="TONALLI, ISOFORM E"/>
    <property type="match status" value="1"/>
</dbReference>
<gene>
    <name evidence="12" type="ORF">CTheo_2275</name>
</gene>
<protein>
    <recommendedName>
        <fullName evidence="14">E3 SUMO-protein ligase pli1</fullName>
    </recommendedName>
</protein>
<evidence type="ECO:0000256" key="3">
    <source>
        <dbReference type="ARBA" id="ARBA00022679"/>
    </source>
</evidence>
<dbReference type="InterPro" id="IPR023321">
    <property type="entry name" value="PINIT"/>
</dbReference>
<comment type="caution">
    <text evidence="12">The sequence shown here is derived from an EMBL/GenBank/DDBJ whole genome shotgun (WGS) entry which is preliminary data.</text>
</comment>
<dbReference type="GO" id="GO:0061665">
    <property type="term" value="F:SUMO ligase activity"/>
    <property type="evidence" value="ECO:0007669"/>
    <property type="project" value="TreeGrafter"/>
</dbReference>
<feature type="region of interest" description="Disordered" evidence="9">
    <location>
        <begin position="442"/>
        <end position="735"/>
    </location>
</feature>
<evidence type="ECO:0000256" key="1">
    <source>
        <dbReference type="ARBA" id="ARBA00004718"/>
    </source>
</evidence>
<feature type="domain" description="PINIT" evidence="11">
    <location>
        <begin position="132"/>
        <end position="307"/>
    </location>
</feature>
<dbReference type="Pfam" id="PF02891">
    <property type="entry name" value="zf-MIZ"/>
    <property type="match status" value="1"/>
</dbReference>
<dbReference type="UniPathway" id="UPA00886"/>
<evidence type="ECO:0000256" key="8">
    <source>
        <dbReference type="PROSITE-ProRule" id="PRU00452"/>
    </source>
</evidence>
<evidence type="ECO:0000256" key="7">
    <source>
        <dbReference type="ARBA" id="ARBA00022833"/>
    </source>
</evidence>
<accession>A0A5N5QRH2</accession>
<evidence type="ECO:0000256" key="9">
    <source>
        <dbReference type="SAM" id="MobiDB-lite"/>
    </source>
</evidence>
<evidence type="ECO:0000259" key="11">
    <source>
        <dbReference type="PROSITE" id="PS51466"/>
    </source>
</evidence>
<dbReference type="GO" id="GO:0008270">
    <property type="term" value="F:zinc ion binding"/>
    <property type="evidence" value="ECO:0007669"/>
    <property type="project" value="UniProtKB-KW"/>
</dbReference>
<keyword evidence="5 8" id="KW-0863">Zinc-finger</keyword>
<dbReference type="CDD" id="cd16650">
    <property type="entry name" value="SP-RING_PIAS-like"/>
    <property type="match status" value="1"/>
</dbReference>
<evidence type="ECO:0000313" key="12">
    <source>
        <dbReference type="EMBL" id="KAB5594345.1"/>
    </source>
</evidence>
<dbReference type="PROSITE" id="PS51466">
    <property type="entry name" value="PINIT"/>
    <property type="match status" value="1"/>
</dbReference>
<dbReference type="GO" id="GO:0000785">
    <property type="term" value="C:chromatin"/>
    <property type="evidence" value="ECO:0007669"/>
    <property type="project" value="TreeGrafter"/>
</dbReference>
<dbReference type="PROSITE" id="PS51044">
    <property type="entry name" value="ZF_SP_RING"/>
    <property type="match status" value="1"/>
</dbReference>
<keyword evidence="13" id="KW-1185">Reference proteome</keyword>
<evidence type="ECO:0000256" key="6">
    <source>
        <dbReference type="ARBA" id="ARBA00022786"/>
    </source>
</evidence>
<comment type="similarity">
    <text evidence="2">Belongs to the PIAS family.</text>
</comment>
<proteinExistence type="inferred from homology"/>
<dbReference type="InterPro" id="IPR004181">
    <property type="entry name" value="Znf_MIZ"/>
</dbReference>
<feature type="compositionally biased region" description="Basic and acidic residues" evidence="9">
    <location>
        <begin position="598"/>
        <end position="609"/>
    </location>
</feature>